<reference evidence="2 3" key="1">
    <citation type="submission" date="2017-09" db="EMBL/GenBank/DDBJ databases">
        <title>Large-scale bioinformatics analysis of Bacillus genomes uncovers conserved roles of natural products in bacterial physiology.</title>
        <authorList>
            <consortium name="Agbiome Team Llc"/>
            <person name="Bleich R.M."/>
            <person name="Grubbs K.J."/>
            <person name="Santa Maria K.C."/>
            <person name="Allen S.E."/>
            <person name="Farag S."/>
            <person name="Shank E.A."/>
            <person name="Bowers A."/>
        </authorList>
    </citation>
    <scope>NUCLEOTIDE SEQUENCE [LARGE SCALE GENOMIC DNA]</scope>
    <source>
        <strain evidence="2 3">AFS022681</strain>
    </source>
</reference>
<evidence type="ECO:0000313" key="3">
    <source>
        <dbReference type="Proteomes" id="UP000220032"/>
    </source>
</evidence>
<name>A0A1D3N1A6_BACCE</name>
<dbReference type="EMBL" id="NTRR01000035">
    <property type="protein sequence ID" value="PFE11702.1"/>
    <property type="molecule type" value="Genomic_DNA"/>
</dbReference>
<dbReference type="RefSeq" id="WP_088095401.1">
    <property type="nucleotide sequence ID" value="NZ_FMJG01000014.1"/>
</dbReference>
<feature type="chain" id="PRO_5030026417" evidence="1">
    <location>
        <begin position="27"/>
        <end position="167"/>
    </location>
</feature>
<gene>
    <name evidence="2" type="ORF">CN307_21265</name>
</gene>
<accession>A0A1D3N1A6</accession>
<dbReference type="AlphaFoldDB" id="A0A1D3N1A6"/>
<protein>
    <submittedName>
        <fullName evidence="2">Uncharacterized protein</fullName>
    </submittedName>
</protein>
<sequence length="167" mass="18376">MKLKKIIPTSIVFAALLTIVPLKSSAEENINIRNFEGQTTINGETVEFDGVEGSSVMVTPEGIAFASGGNRNWSVTNYKPLGLTWYTVAKADTQKVHNKLGARARLFKKSGSLWKSNNSTVKNTKIVSATAKPDGYINNFNGAYSVGNFTFEKSGYVNTYPELRKNW</sequence>
<evidence type="ECO:0000256" key="1">
    <source>
        <dbReference type="SAM" id="SignalP"/>
    </source>
</evidence>
<dbReference type="Proteomes" id="UP000220032">
    <property type="component" value="Unassembled WGS sequence"/>
</dbReference>
<organism evidence="2 3">
    <name type="scientific">Bacillus cereus</name>
    <dbReference type="NCBI Taxonomy" id="1396"/>
    <lineage>
        <taxon>Bacteria</taxon>
        <taxon>Bacillati</taxon>
        <taxon>Bacillota</taxon>
        <taxon>Bacilli</taxon>
        <taxon>Bacillales</taxon>
        <taxon>Bacillaceae</taxon>
        <taxon>Bacillus</taxon>
        <taxon>Bacillus cereus group</taxon>
    </lineage>
</organism>
<comment type="caution">
    <text evidence="2">The sequence shown here is derived from an EMBL/GenBank/DDBJ whole genome shotgun (WGS) entry which is preliminary data.</text>
</comment>
<feature type="signal peptide" evidence="1">
    <location>
        <begin position="1"/>
        <end position="26"/>
    </location>
</feature>
<evidence type="ECO:0000313" key="2">
    <source>
        <dbReference type="EMBL" id="PFE11702.1"/>
    </source>
</evidence>
<proteinExistence type="predicted"/>
<keyword evidence="1" id="KW-0732">Signal</keyword>